<organism evidence="1 2">
    <name type="scientific">Pokkaliibacter plantistimulans</name>
    <dbReference type="NCBI Taxonomy" id="1635171"/>
    <lineage>
        <taxon>Bacteria</taxon>
        <taxon>Pseudomonadati</taxon>
        <taxon>Pseudomonadota</taxon>
        <taxon>Gammaproteobacteria</taxon>
        <taxon>Oceanospirillales</taxon>
        <taxon>Balneatrichaceae</taxon>
        <taxon>Pokkaliibacter</taxon>
    </lineage>
</organism>
<gene>
    <name evidence="1" type="ORF">WH50_03445</name>
</gene>
<keyword evidence="2" id="KW-1185">Reference proteome</keyword>
<sequence length="126" mass="14628">MASPEKRRQRAKQKAKEGRIIRQFDKRLAAIDREIAVLDARDAQIKNEISSAMMAQLVNAPYTYDDWAEDYLAGIDEAHPLYTHLNWGDEMPDPVDIIALARQLNLPDFYEQAELLYQQDQARRQP</sequence>
<evidence type="ECO:0000313" key="1">
    <source>
        <dbReference type="EMBL" id="PXF32644.1"/>
    </source>
</evidence>
<reference evidence="1 2" key="1">
    <citation type="submission" date="2015-03" db="EMBL/GenBank/DDBJ databases">
        <authorList>
            <person name="Krishnan R."/>
            <person name="Midha S."/>
            <person name="Patil P.B."/>
            <person name="Rameshkumar N."/>
        </authorList>
    </citation>
    <scope>NUCLEOTIDE SEQUENCE [LARGE SCALE GENOMIC DNA]</scope>
    <source>
        <strain evidence="1 2">L1E11</strain>
    </source>
</reference>
<dbReference type="RefSeq" id="WP_110186046.1">
    <property type="nucleotide sequence ID" value="NZ_LAPT01000012.1"/>
</dbReference>
<dbReference type="EMBL" id="LAPT01000012">
    <property type="protein sequence ID" value="PXF32644.1"/>
    <property type="molecule type" value="Genomic_DNA"/>
</dbReference>
<comment type="caution">
    <text evidence="1">The sequence shown here is derived from an EMBL/GenBank/DDBJ whole genome shotgun (WGS) entry which is preliminary data.</text>
</comment>
<accession>A0ABX5M150</accession>
<proteinExistence type="predicted"/>
<name>A0ABX5M150_9GAMM</name>
<evidence type="ECO:0000313" key="2">
    <source>
        <dbReference type="Proteomes" id="UP000248090"/>
    </source>
</evidence>
<dbReference type="Proteomes" id="UP000248090">
    <property type="component" value="Unassembled WGS sequence"/>
</dbReference>
<protein>
    <submittedName>
        <fullName evidence="1">Uncharacterized protein</fullName>
    </submittedName>
</protein>